<keyword evidence="2" id="KW-1185">Reference proteome</keyword>
<proteinExistence type="predicted"/>
<evidence type="ECO:0000313" key="1">
    <source>
        <dbReference type="EMBL" id="UWP81314.1"/>
    </source>
</evidence>
<dbReference type="EMBL" id="CP073720">
    <property type="protein sequence ID" value="UWP81314.1"/>
    <property type="molecule type" value="Genomic_DNA"/>
</dbReference>
<dbReference type="Proteomes" id="UP001059617">
    <property type="component" value="Chromosome"/>
</dbReference>
<dbReference type="Pfam" id="PF19939">
    <property type="entry name" value="DUF6401"/>
    <property type="match status" value="1"/>
</dbReference>
<accession>A0ABY5VWY6</accession>
<protein>
    <submittedName>
        <fullName evidence="1">DUF6401 family natural product biosynthesis protein</fullName>
    </submittedName>
</protein>
<dbReference type="RefSeq" id="WP_259859078.1">
    <property type="nucleotide sequence ID" value="NZ_BAAAST010000002.1"/>
</dbReference>
<reference evidence="1" key="1">
    <citation type="submission" date="2021-04" db="EMBL/GenBank/DDBJ databases">
        <authorList>
            <person name="Hartkoorn R.C."/>
            <person name="Beaudoing E."/>
            <person name="Hot D."/>
        </authorList>
    </citation>
    <scope>NUCLEOTIDE SEQUENCE</scope>
    <source>
        <strain evidence="1">NRRL B-16292</strain>
    </source>
</reference>
<organism evidence="1 2">
    <name type="scientific">Dactylosporangium fulvum</name>
    <dbReference type="NCBI Taxonomy" id="53359"/>
    <lineage>
        <taxon>Bacteria</taxon>
        <taxon>Bacillati</taxon>
        <taxon>Actinomycetota</taxon>
        <taxon>Actinomycetes</taxon>
        <taxon>Micromonosporales</taxon>
        <taxon>Micromonosporaceae</taxon>
        <taxon>Dactylosporangium</taxon>
    </lineage>
</organism>
<gene>
    <name evidence="1" type="ORF">Dfulv_40360</name>
</gene>
<dbReference type="InterPro" id="IPR045647">
    <property type="entry name" value="DUF6401"/>
</dbReference>
<sequence length="137" mass="14224">MNNELTPAVPAPSFGTPPFDAGSFEASHLATAELAARHQLDQVMAMVGVDGLVEALAQPFLLAKVDQHAAAVRESLTAAGKPVDAISLAGYARSVIAVHQRHGRPLPTPDSVDWTAADWTALRLVAVCHLADAAGAL</sequence>
<name>A0ABY5VWY6_9ACTN</name>
<reference evidence="1" key="2">
    <citation type="submission" date="2022-09" db="EMBL/GenBank/DDBJ databases">
        <title>Biosynthetic gene clusters of Dactylosporangioum fulvum.</title>
        <authorList>
            <person name="Caradec T."/>
        </authorList>
    </citation>
    <scope>NUCLEOTIDE SEQUENCE</scope>
    <source>
        <strain evidence="1">NRRL B-16292</strain>
    </source>
</reference>
<evidence type="ECO:0000313" key="2">
    <source>
        <dbReference type="Proteomes" id="UP001059617"/>
    </source>
</evidence>